<accession>G7VBX5</accession>
<evidence type="ECO:0000313" key="2">
    <source>
        <dbReference type="Proteomes" id="UP000005867"/>
    </source>
</evidence>
<dbReference type="KEGG" id="pyr:P186_1038"/>
<dbReference type="Proteomes" id="UP000005867">
    <property type="component" value="Chromosome"/>
</dbReference>
<dbReference type="STRING" id="1104324.P186_1038"/>
<protein>
    <submittedName>
        <fullName evidence="1">Uncharacterized protein</fullName>
    </submittedName>
</protein>
<reference evidence="1 2" key="1">
    <citation type="journal article" date="2012" name="J. Bacteriol.">
        <title>Complete genome sequence of strain 1860, a crenarchaeon of the genus pyrobaculum able to grow with various electron acceptors.</title>
        <authorList>
            <person name="Mardanov A.V."/>
            <person name="Gumerov V.M."/>
            <person name="Slobodkina G.B."/>
            <person name="Beletsky A.V."/>
            <person name="Bonch-Osmolovskaya E.A."/>
            <person name="Ravin N.V."/>
            <person name="Skryabin K.G."/>
        </authorList>
    </citation>
    <scope>NUCLEOTIDE SEQUENCE [LARGE SCALE GENOMIC DNA]</scope>
    <source>
        <strain evidence="1 2">1860</strain>
    </source>
</reference>
<name>G7VBX5_9CREN</name>
<gene>
    <name evidence="1" type="ORF">P186_1038</name>
</gene>
<sequence length="90" mass="9967">MYVDSFMELVMLCPVCNSRFKEGSCPNGHGGPYLSRVLVGDCEVRDFERFSLLTGTVQQLVLTSIEAGEGPGYLYPLLLRLRDFGVLVCS</sequence>
<keyword evidence="2" id="KW-1185">Reference proteome</keyword>
<proteinExistence type="predicted"/>
<dbReference type="HOGENOM" id="CLU_180513_0_0_2"/>
<dbReference type="AlphaFoldDB" id="G7VBX5"/>
<evidence type="ECO:0000313" key="1">
    <source>
        <dbReference type="EMBL" id="AET32475.1"/>
    </source>
</evidence>
<dbReference type="eggNOG" id="arCOG03763">
    <property type="taxonomic scope" value="Archaea"/>
</dbReference>
<organism evidence="1 2">
    <name type="scientific">Pyrobaculum ferrireducens</name>
    <dbReference type="NCBI Taxonomy" id="1104324"/>
    <lineage>
        <taxon>Archaea</taxon>
        <taxon>Thermoproteota</taxon>
        <taxon>Thermoprotei</taxon>
        <taxon>Thermoproteales</taxon>
        <taxon>Thermoproteaceae</taxon>
        <taxon>Pyrobaculum</taxon>
    </lineage>
</organism>
<dbReference type="BioCyc" id="PSP1104324:GJSN-1014-MONOMER"/>
<dbReference type="EMBL" id="CP003098">
    <property type="protein sequence ID" value="AET32475.1"/>
    <property type="molecule type" value="Genomic_DNA"/>
</dbReference>